<organism evidence="5 6">
    <name type="scientific">Ewingella americana</name>
    <dbReference type="NCBI Taxonomy" id="41202"/>
    <lineage>
        <taxon>Bacteria</taxon>
        <taxon>Pseudomonadati</taxon>
        <taxon>Pseudomonadota</taxon>
        <taxon>Gammaproteobacteria</taxon>
        <taxon>Enterobacterales</taxon>
        <taxon>Yersiniaceae</taxon>
        <taxon>Ewingella</taxon>
    </lineage>
</organism>
<dbReference type="Proteomes" id="UP000317663">
    <property type="component" value="Unassembled WGS sequence"/>
</dbReference>
<keyword evidence="6" id="KW-1185">Reference proteome</keyword>
<dbReference type="EMBL" id="RCZD01000007">
    <property type="protein sequence ID" value="TPG60797.1"/>
    <property type="molecule type" value="Genomic_DNA"/>
</dbReference>
<keyword evidence="1" id="KW-0805">Transcription regulation</keyword>
<evidence type="ECO:0000313" key="6">
    <source>
        <dbReference type="Proteomes" id="UP000317663"/>
    </source>
</evidence>
<dbReference type="OrthoDB" id="9799812at2"/>
<feature type="region of interest" description="Disordered" evidence="4">
    <location>
        <begin position="42"/>
        <end position="66"/>
    </location>
</feature>
<evidence type="ECO:0000256" key="1">
    <source>
        <dbReference type="ARBA" id="ARBA00023015"/>
    </source>
</evidence>
<sequence length="66" mass="7441">MINELRAQIEKYELLQHQLLSETLKFQDEHEQILNACLRGDPAAARDKNPNNRAFAGSASGTKENC</sequence>
<dbReference type="RefSeq" id="WP_140473485.1">
    <property type="nucleotide sequence ID" value="NZ_RCZD01000007.1"/>
</dbReference>
<proteinExistence type="predicted"/>
<dbReference type="GO" id="GO:0003677">
    <property type="term" value="F:DNA binding"/>
    <property type="evidence" value="ECO:0007669"/>
    <property type="project" value="UniProtKB-KW"/>
</dbReference>
<evidence type="ECO:0000313" key="5">
    <source>
        <dbReference type="EMBL" id="TPG60797.1"/>
    </source>
</evidence>
<keyword evidence="2" id="KW-0238">DNA-binding</keyword>
<evidence type="ECO:0000256" key="4">
    <source>
        <dbReference type="SAM" id="MobiDB-lite"/>
    </source>
</evidence>
<dbReference type="SUPFAM" id="SSF48008">
    <property type="entry name" value="GntR ligand-binding domain-like"/>
    <property type="match status" value="1"/>
</dbReference>
<reference evidence="5 6" key="1">
    <citation type="journal article" date="2019" name="Environ. Microbiol.">
        <title>Species interactions and distinct microbial communities in high Arctic permafrost affected cryosols are associated with the CH4 and CO2 gas fluxes.</title>
        <authorList>
            <person name="Altshuler I."/>
            <person name="Hamel J."/>
            <person name="Turney S."/>
            <person name="Magnuson E."/>
            <person name="Levesque R."/>
            <person name="Greer C."/>
            <person name="Whyte L.G."/>
        </authorList>
    </citation>
    <scope>NUCLEOTIDE SEQUENCE [LARGE SCALE GENOMIC DNA]</scope>
    <source>
        <strain evidence="5 6">E4</strain>
    </source>
</reference>
<keyword evidence="3" id="KW-0804">Transcription</keyword>
<evidence type="ECO:0000256" key="2">
    <source>
        <dbReference type="ARBA" id="ARBA00023125"/>
    </source>
</evidence>
<dbReference type="Gene3D" id="1.20.120.530">
    <property type="entry name" value="GntR ligand-binding domain-like"/>
    <property type="match status" value="1"/>
</dbReference>
<dbReference type="AlphaFoldDB" id="A0A502GEQ4"/>
<evidence type="ECO:0000256" key="3">
    <source>
        <dbReference type="ARBA" id="ARBA00023163"/>
    </source>
</evidence>
<name>A0A502GEQ4_9GAMM</name>
<accession>A0A502GEQ4</accession>
<comment type="caution">
    <text evidence="5">The sequence shown here is derived from an EMBL/GenBank/DDBJ whole genome shotgun (WGS) entry which is preliminary data.</text>
</comment>
<dbReference type="InterPro" id="IPR008920">
    <property type="entry name" value="TF_FadR/GntR_C"/>
</dbReference>
<protein>
    <submittedName>
        <fullName evidence="5">FCD domain-containing protein</fullName>
    </submittedName>
</protein>
<gene>
    <name evidence="5" type="ORF">EAH77_14420</name>
</gene>